<dbReference type="Pfam" id="PF08239">
    <property type="entry name" value="SH3_3"/>
    <property type="match status" value="1"/>
</dbReference>
<comment type="caution">
    <text evidence="3">The sequence shown here is derived from an EMBL/GenBank/DDBJ whole genome shotgun (WGS) entry which is preliminary data.</text>
</comment>
<evidence type="ECO:0000259" key="2">
    <source>
        <dbReference type="PROSITE" id="PS51781"/>
    </source>
</evidence>
<feature type="region of interest" description="Disordered" evidence="1">
    <location>
        <begin position="122"/>
        <end position="191"/>
    </location>
</feature>
<evidence type="ECO:0000256" key="1">
    <source>
        <dbReference type="SAM" id="MobiDB-lite"/>
    </source>
</evidence>
<protein>
    <submittedName>
        <fullName evidence="3">SH3 domain-containing protein</fullName>
    </submittedName>
</protein>
<name>A0A502G868_9PROT</name>
<feature type="domain" description="SH3b" evidence="2">
    <location>
        <begin position="165"/>
        <end position="230"/>
    </location>
</feature>
<dbReference type="Proteomes" id="UP000317078">
    <property type="component" value="Unassembled WGS sequence"/>
</dbReference>
<dbReference type="EMBL" id="RCZP01000006">
    <property type="protein sequence ID" value="TPG58089.1"/>
    <property type="molecule type" value="Genomic_DNA"/>
</dbReference>
<reference evidence="3 4" key="1">
    <citation type="journal article" date="2019" name="Environ. Microbiol.">
        <title>Species interactions and distinct microbial communities in high Arctic permafrost affected cryosols are associated with the CH4 and CO2 gas fluxes.</title>
        <authorList>
            <person name="Altshuler I."/>
            <person name="Hamel J."/>
            <person name="Turney S."/>
            <person name="Magnuson E."/>
            <person name="Levesque R."/>
            <person name="Greer C."/>
            <person name="Whyte L.G."/>
        </authorList>
    </citation>
    <scope>NUCLEOTIDE SEQUENCE [LARGE SCALE GENOMIC DNA]</scope>
    <source>
        <strain evidence="3 4">S9.3B</strain>
    </source>
</reference>
<dbReference type="InterPro" id="IPR003646">
    <property type="entry name" value="SH3-like_bac-type"/>
</dbReference>
<feature type="region of interest" description="Disordered" evidence="1">
    <location>
        <begin position="205"/>
        <end position="230"/>
    </location>
</feature>
<organism evidence="3 4">
    <name type="scientific">Muricoccus nepalensis</name>
    <dbReference type="NCBI Taxonomy" id="1854500"/>
    <lineage>
        <taxon>Bacteria</taxon>
        <taxon>Pseudomonadati</taxon>
        <taxon>Pseudomonadota</taxon>
        <taxon>Alphaproteobacteria</taxon>
        <taxon>Acetobacterales</taxon>
        <taxon>Roseomonadaceae</taxon>
        <taxon>Muricoccus</taxon>
    </lineage>
</organism>
<accession>A0A502G868</accession>
<dbReference type="Gene3D" id="2.30.30.40">
    <property type="entry name" value="SH3 Domains"/>
    <property type="match status" value="1"/>
</dbReference>
<gene>
    <name evidence="3" type="ORF">EAH89_08980</name>
</gene>
<dbReference type="AlphaFoldDB" id="A0A502G868"/>
<keyword evidence="4" id="KW-1185">Reference proteome</keyword>
<evidence type="ECO:0000313" key="3">
    <source>
        <dbReference type="EMBL" id="TPG58089.1"/>
    </source>
</evidence>
<evidence type="ECO:0000313" key="4">
    <source>
        <dbReference type="Proteomes" id="UP000317078"/>
    </source>
</evidence>
<proteinExistence type="predicted"/>
<sequence length="230" mass="22593">MAGLLLLGLGGSAAAQGSAAQGSVAQGSVAQSSADRRASAQRAAEDTIREILPGAATFRAVAPFRQAAPRAVAVCGRVRVAPGPFLPFVAVVTYWDDESEGGTVTPILATTDEGAARVAAETRTRCREGGGPPTGAAPPVPGRAEEASPDGAEAPAPRSAPGTARPGDTVTARLSGTLRSSPGGGGAAIGTVRAGSSVTVHGTAPGGWYQVGDPSGPSGWVHGSRLLGTP</sequence>
<dbReference type="PROSITE" id="PS51781">
    <property type="entry name" value="SH3B"/>
    <property type="match status" value="1"/>
</dbReference>